<evidence type="ECO:0000256" key="2">
    <source>
        <dbReference type="SAM" id="SignalP"/>
    </source>
</evidence>
<name>A0ABN9WV88_9DINO</name>
<sequence>MSVALVSLQLMLVWGVVQFASACYIVARSFPGESIRDSCKSAARRGRSAIASVREHLLQPSERDPMEKKIRQMMVMSRLEVCTNMLPLALFLNTLLLLNVLRRRRLWTVSAWFWYEVPSDVDLAQLRSECFLVMFRHLITLLFCTCPQLRNPTFIRFGFAMVYVRLAIEATVQNGIGFATWVASTAPVRLGASVMLGELATSTYLNVLLSALCYSCHAADWHASFHMYLCAAIWSTIYGIDCARYAQFRAVLEARKSQSVEAAADGLLSQLCDAVVHLGEDLRITQPSPQLAGILLRPCCSGLKTADFLDFFTCGAESERARGFLLRDAPGAAMLHTSLRDSVDAAVPVQLFHVCGQDFDDQIFHVVGVREDAESFRVPPDSRSQHDSLVLAPPAEHTPSDAESVRTLQLEDHRGDLVVYFRLFEAGYPVESCSAGFTLLSGPSTHGTRLLEWVVSTESFLQCVRELGGSVLRTGPVACPRRSVRVRLRPPHLHRLGEELSAEAVLSVLHSGSDADAEPWTAMMELRDTKVVRYRTRSERGQIRPPSKTASVESIEESSDEVDVLEDMDVYIKVLEDGYPVTECSRHFASLVGLPEVEIRLLDLLVDAETFITQAQIVCNSAFRGDFTATWECQSVYLKRPRKGTSHRSSRLRATVKLSVDHNSAALDISEWTVRVKLHDVTKAPRRARTEGPRTGGPPALQASAREGHPDGVGPSGSLRRRQPGTAPAGDHGQRPASPGPAAPLTGS</sequence>
<comment type="caution">
    <text evidence="3">The sequence shown here is derived from an EMBL/GenBank/DDBJ whole genome shotgun (WGS) entry which is preliminary data.</text>
</comment>
<organism evidence="3 4">
    <name type="scientific">Prorocentrum cordatum</name>
    <dbReference type="NCBI Taxonomy" id="2364126"/>
    <lineage>
        <taxon>Eukaryota</taxon>
        <taxon>Sar</taxon>
        <taxon>Alveolata</taxon>
        <taxon>Dinophyceae</taxon>
        <taxon>Prorocentrales</taxon>
        <taxon>Prorocentraceae</taxon>
        <taxon>Prorocentrum</taxon>
    </lineage>
</organism>
<protein>
    <submittedName>
        <fullName evidence="3">Uncharacterized protein</fullName>
    </submittedName>
</protein>
<proteinExistence type="predicted"/>
<dbReference type="Proteomes" id="UP001189429">
    <property type="component" value="Unassembled WGS sequence"/>
</dbReference>
<evidence type="ECO:0000313" key="4">
    <source>
        <dbReference type="Proteomes" id="UP001189429"/>
    </source>
</evidence>
<accession>A0ABN9WV88</accession>
<feature type="region of interest" description="Disordered" evidence="1">
    <location>
        <begin position="377"/>
        <end position="402"/>
    </location>
</feature>
<gene>
    <name evidence="3" type="ORF">PCOR1329_LOCUS70867</name>
</gene>
<keyword evidence="4" id="KW-1185">Reference proteome</keyword>
<feature type="compositionally biased region" description="Basic and acidic residues" evidence="1">
    <location>
        <begin position="683"/>
        <end position="692"/>
    </location>
</feature>
<feature type="signal peptide" evidence="2">
    <location>
        <begin position="1"/>
        <end position="22"/>
    </location>
</feature>
<keyword evidence="2" id="KW-0732">Signal</keyword>
<feature type="region of interest" description="Disordered" evidence="1">
    <location>
        <begin position="683"/>
        <end position="748"/>
    </location>
</feature>
<evidence type="ECO:0000256" key="1">
    <source>
        <dbReference type="SAM" id="MobiDB-lite"/>
    </source>
</evidence>
<reference evidence="3" key="1">
    <citation type="submission" date="2023-10" db="EMBL/GenBank/DDBJ databases">
        <authorList>
            <person name="Chen Y."/>
            <person name="Shah S."/>
            <person name="Dougan E. K."/>
            <person name="Thang M."/>
            <person name="Chan C."/>
        </authorList>
    </citation>
    <scope>NUCLEOTIDE SEQUENCE [LARGE SCALE GENOMIC DNA]</scope>
</reference>
<evidence type="ECO:0000313" key="3">
    <source>
        <dbReference type="EMBL" id="CAK0890762.1"/>
    </source>
</evidence>
<dbReference type="EMBL" id="CAUYUJ010019389">
    <property type="protein sequence ID" value="CAK0890762.1"/>
    <property type="molecule type" value="Genomic_DNA"/>
</dbReference>
<feature type="chain" id="PRO_5045274279" evidence="2">
    <location>
        <begin position="23"/>
        <end position="748"/>
    </location>
</feature>